<dbReference type="EC" id="1.4.3.4" evidence="3"/>
<feature type="transmembrane region" description="Helical" evidence="5">
    <location>
        <begin position="440"/>
        <end position="461"/>
    </location>
</feature>
<keyword evidence="5" id="KW-0472">Membrane</keyword>
<comment type="similarity">
    <text evidence="2">Belongs to the flavin monoamine oxidase family.</text>
</comment>
<keyword evidence="5" id="KW-0812">Transmembrane</keyword>
<comment type="catalytic activity">
    <reaction evidence="4">
        <text>a secondary aliphatic amine + O2 + H2O = a primary amine + an aldehyde + H2O2</text>
        <dbReference type="Rhea" id="RHEA:26414"/>
        <dbReference type="ChEBI" id="CHEBI:15377"/>
        <dbReference type="ChEBI" id="CHEBI:15379"/>
        <dbReference type="ChEBI" id="CHEBI:16240"/>
        <dbReference type="ChEBI" id="CHEBI:17478"/>
        <dbReference type="ChEBI" id="CHEBI:58855"/>
        <dbReference type="ChEBI" id="CHEBI:65296"/>
        <dbReference type="EC" id="1.4.3.4"/>
    </reaction>
</comment>
<protein>
    <recommendedName>
        <fullName evidence="3">monoamine oxidase</fullName>
        <ecNumber evidence="3">1.4.3.4</ecNumber>
    </recommendedName>
</protein>
<evidence type="ECO:0000259" key="6">
    <source>
        <dbReference type="Pfam" id="PF01593"/>
    </source>
</evidence>
<dbReference type="InterPro" id="IPR002937">
    <property type="entry name" value="Amino_oxidase"/>
</dbReference>
<comment type="caution">
    <text evidence="7">The sequence shown here is derived from an EMBL/GenBank/DDBJ whole genome shotgun (WGS) entry which is preliminary data.</text>
</comment>
<gene>
    <name evidence="7" type="ORF">QLX08_010611</name>
</gene>
<dbReference type="InterPro" id="IPR036188">
    <property type="entry name" value="FAD/NAD-bd_sf"/>
</dbReference>
<evidence type="ECO:0000256" key="5">
    <source>
        <dbReference type="SAM" id="Phobius"/>
    </source>
</evidence>
<evidence type="ECO:0000256" key="3">
    <source>
        <dbReference type="ARBA" id="ARBA00012804"/>
    </source>
</evidence>
<feature type="domain" description="Amine oxidase" evidence="6">
    <location>
        <begin position="27"/>
        <end position="362"/>
    </location>
</feature>
<comment type="subcellular location">
    <subcellularLocation>
        <location evidence="1">Mitochondrion outer membrane</location>
        <topology evidence="1">Single-pass type IV membrane protein</topology>
        <orientation evidence="1">Cytoplasmic side</orientation>
    </subcellularLocation>
</comment>
<reference evidence="7 8" key="1">
    <citation type="submission" date="2024-05" db="EMBL/GenBank/DDBJ databases">
        <title>The nuclear and mitochondrial genome assemblies of Tetragonisca angustula (Apidae: Meliponini), a tiny yet remarkable pollinator in the Neotropics.</title>
        <authorList>
            <person name="Ferrari R."/>
            <person name="Ricardo P.C."/>
            <person name="Dias F.C."/>
            <person name="Araujo N.S."/>
            <person name="Soares D.O."/>
            <person name="Zhou Q.-S."/>
            <person name="Zhu C.-D."/>
            <person name="Coutinho L."/>
            <person name="Airas M.C."/>
            <person name="Batista T.M."/>
        </authorList>
    </citation>
    <scope>NUCLEOTIDE SEQUENCE [LARGE SCALE GENOMIC DNA]</scope>
    <source>
        <strain evidence="7">ASF017062</strain>
        <tissue evidence="7">Abdomen</tissue>
    </source>
</reference>
<evidence type="ECO:0000256" key="2">
    <source>
        <dbReference type="ARBA" id="ARBA00005995"/>
    </source>
</evidence>
<dbReference type="Pfam" id="PF01593">
    <property type="entry name" value="Amino_oxidase"/>
    <property type="match status" value="1"/>
</dbReference>
<dbReference type="InterPro" id="IPR050703">
    <property type="entry name" value="Flavin_MAO"/>
</dbReference>
<dbReference type="PANTHER" id="PTHR43563:SF1">
    <property type="entry name" value="AMINE OXIDASE [FLAVIN-CONTAINING] B"/>
    <property type="match status" value="1"/>
</dbReference>
<evidence type="ECO:0000256" key="1">
    <source>
        <dbReference type="ARBA" id="ARBA00004362"/>
    </source>
</evidence>
<name>A0AAW0ZB72_9HYME</name>
<dbReference type="GO" id="GO:0005741">
    <property type="term" value="C:mitochondrial outer membrane"/>
    <property type="evidence" value="ECO:0007669"/>
    <property type="project" value="UniProtKB-SubCell"/>
</dbReference>
<keyword evidence="5" id="KW-1133">Transmembrane helix</keyword>
<dbReference type="PANTHER" id="PTHR43563">
    <property type="entry name" value="AMINE OXIDASE"/>
    <property type="match status" value="1"/>
</dbReference>
<dbReference type="Gene3D" id="3.50.50.60">
    <property type="entry name" value="FAD/NAD(P)-binding domain"/>
    <property type="match status" value="1"/>
</dbReference>
<dbReference type="EMBL" id="JAWNGG020000296">
    <property type="protein sequence ID" value="KAK9294918.1"/>
    <property type="molecule type" value="Genomic_DNA"/>
</dbReference>
<dbReference type="Proteomes" id="UP001432146">
    <property type="component" value="Unassembled WGS sequence"/>
</dbReference>
<evidence type="ECO:0000256" key="4">
    <source>
        <dbReference type="ARBA" id="ARBA00048448"/>
    </source>
</evidence>
<dbReference type="AlphaFoldDB" id="A0AAW0ZB72"/>
<evidence type="ECO:0000313" key="7">
    <source>
        <dbReference type="EMBL" id="KAK9294918.1"/>
    </source>
</evidence>
<proteinExistence type="inferred from homology"/>
<dbReference type="SUPFAM" id="SSF51905">
    <property type="entry name" value="FAD/NAD(P)-binding domain"/>
    <property type="match status" value="1"/>
</dbReference>
<sequence length="462" mass="52275">MAADFADEEFVKEDENDYDIIIIGAGLSGLTCAYHILRKQIGLDVLVIEANSEVGGRILQKSFNNTYHANFLQTHVTDLVTKLNIKIDQISDAETRQRILYTNNAALQILPKFYGAEVYDFFQTMEENALNLKFCNYAGHEEAKYLAETSVEQLLRKIVYFSYARSLCRAYICSTCAMRNLNHISALWFLVMLNGASGLVNRLKIMIGDSNRYFVQDGMSKITQTLLKYILQQDGEIRYVEPVNKVTLNDDRVYVSTGRNYFRCEFVVVAVPPSVQSTIIIEPALSPTNIETLYAPAENVFFNLVYKKPPSSSNSVKDIVTTWDSSNNLNIVYDATHGNAKEPVLAGFLAEPNLTQTHKKELFSTLYDCYETFEPSTILRYKEYDQSLINDEINPGCPMSVLKPVSIANFTNHTEVSYESSAKIRIKSRTPQPLSLKVCVLQYLGIFLHVAVLVSFLKIAYD</sequence>
<keyword evidence="8" id="KW-1185">Reference proteome</keyword>
<dbReference type="GO" id="GO:0097621">
    <property type="term" value="F:monoamine oxidase activity"/>
    <property type="evidence" value="ECO:0007669"/>
    <property type="project" value="UniProtKB-EC"/>
</dbReference>
<evidence type="ECO:0000313" key="8">
    <source>
        <dbReference type="Proteomes" id="UP001432146"/>
    </source>
</evidence>
<organism evidence="7 8">
    <name type="scientific">Tetragonisca angustula</name>
    <dbReference type="NCBI Taxonomy" id="166442"/>
    <lineage>
        <taxon>Eukaryota</taxon>
        <taxon>Metazoa</taxon>
        <taxon>Ecdysozoa</taxon>
        <taxon>Arthropoda</taxon>
        <taxon>Hexapoda</taxon>
        <taxon>Insecta</taxon>
        <taxon>Pterygota</taxon>
        <taxon>Neoptera</taxon>
        <taxon>Endopterygota</taxon>
        <taxon>Hymenoptera</taxon>
        <taxon>Apocrita</taxon>
        <taxon>Aculeata</taxon>
        <taxon>Apoidea</taxon>
        <taxon>Anthophila</taxon>
        <taxon>Apidae</taxon>
        <taxon>Tetragonisca</taxon>
    </lineage>
</organism>
<accession>A0AAW0ZB72</accession>